<sequence>METITNAATAVTSTVSGLIYGQPAKEGEKNSTSTNETGGNEPLSGVQGKGTVNEPFDKGNAENPVDTSSSADTTVPASGNTSHKDDDFLKLNPTLGKPTADSSSAANTNSAGEPAIPIIPLNPDASTSNTKPASSATGITDKVWKATELDNVSRTGAPGAGPSAPDYKPAAGDTSLFASDKPTESATTTSDSSAPKNETIGVATSHSDSEKAQAPVGGPIEEILNKGTSSKAEHTVNDSEASDPHSKMSDKTVRATDAQRTGEGATVQSHPAETNTSRTSESSKSAEPTSPISGEEKSEKKMDKLKDKLKNKLHIGSKDK</sequence>
<feature type="compositionally biased region" description="Low complexity" evidence="1">
    <location>
        <begin position="7"/>
        <end position="16"/>
    </location>
</feature>
<dbReference type="OrthoDB" id="5388207at2759"/>
<keyword evidence="3" id="KW-1185">Reference proteome</keyword>
<protein>
    <submittedName>
        <fullName evidence="2">Uncharacterized protein</fullName>
    </submittedName>
</protein>
<evidence type="ECO:0000313" key="2">
    <source>
        <dbReference type="EMBL" id="KAF1918424.1"/>
    </source>
</evidence>
<feature type="compositionally biased region" description="Polar residues" evidence="1">
    <location>
        <begin position="266"/>
        <end position="292"/>
    </location>
</feature>
<name>A0A6A5QV39_AMPQU</name>
<feature type="region of interest" description="Disordered" evidence="1">
    <location>
        <begin position="1"/>
        <end position="320"/>
    </location>
</feature>
<feature type="compositionally biased region" description="Low complexity" evidence="1">
    <location>
        <begin position="184"/>
        <end position="194"/>
    </location>
</feature>
<evidence type="ECO:0000313" key="3">
    <source>
        <dbReference type="Proteomes" id="UP000800096"/>
    </source>
</evidence>
<dbReference type="Proteomes" id="UP000800096">
    <property type="component" value="Unassembled WGS sequence"/>
</dbReference>
<feature type="compositionally biased region" description="Basic and acidic residues" evidence="1">
    <location>
        <begin position="294"/>
        <end position="320"/>
    </location>
</feature>
<feature type="compositionally biased region" description="Polar residues" evidence="1">
    <location>
        <begin position="65"/>
        <end position="81"/>
    </location>
</feature>
<proteinExistence type="predicted"/>
<accession>A0A6A5QV39</accession>
<reference evidence="2" key="1">
    <citation type="journal article" date="2020" name="Stud. Mycol.">
        <title>101 Dothideomycetes genomes: a test case for predicting lifestyles and emergence of pathogens.</title>
        <authorList>
            <person name="Haridas S."/>
            <person name="Albert R."/>
            <person name="Binder M."/>
            <person name="Bloem J."/>
            <person name="Labutti K."/>
            <person name="Salamov A."/>
            <person name="Andreopoulos B."/>
            <person name="Baker S."/>
            <person name="Barry K."/>
            <person name="Bills G."/>
            <person name="Bluhm B."/>
            <person name="Cannon C."/>
            <person name="Castanera R."/>
            <person name="Culley D."/>
            <person name="Daum C."/>
            <person name="Ezra D."/>
            <person name="Gonzalez J."/>
            <person name="Henrissat B."/>
            <person name="Kuo A."/>
            <person name="Liang C."/>
            <person name="Lipzen A."/>
            <person name="Lutzoni F."/>
            <person name="Magnuson J."/>
            <person name="Mondo S."/>
            <person name="Nolan M."/>
            <person name="Ohm R."/>
            <person name="Pangilinan J."/>
            <person name="Park H.-J."/>
            <person name="Ramirez L."/>
            <person name="Alfaro M."/>
            <person name="Sun H."/>
            <person name="Tritt A."/>
            <person name="Yoshinaga Y."/>
            <person name="Zwiers L.-H."/>
            <person name="Turgeon B."/>
            <person name="Goodwin S."/>
            <person name="Spatafora J."/>
            <person name="Crous P."/>
            <person name="Grigoriev I."/>
        </authorList>
    </citation>
    <scope>NUCLEOTIDE SEQUENCE</scope>
    <source>
        <strain evidence="2">HMLAC05119</strain>
    </source>
</reference>
<feature type="compositionally biased region" description="Polar residues" evidence="1">
    <location>
        <begin position="124"/>
        <end position="138"/>
    </location>
</feature>
<feature type="compositionally biased region" description="Low complexity" evidence="1">
    <location>
        <begin position="99"/>
        <end position="111"/>
    </location>
</feature>
<dbReference type="EMBL" id="ML979134">
    <property type="protein sequence ID" value="KAF1918424.1"/>
    <property type="molecule type" value="Genomic_DNA"/>
</dbReference>
<feature type="compositionally biased region" description="Basic and acidic residues" evidence="1">
    <location>
        <begin position="231"/>
        <end position="254"/>
    </location>
</feature>
<organism evidence="2 3">
    <name type="scientific">Ampelomyces quisqualis</name>
    <name type="common">Powdery mildew agent</name>
    <dbReference type="NCBI Taxonomy" id="50730"/>
    <lineage>
        <taxon>Eukaryota</taxon>
        <taxon>Fungi</taxon>
        <taxon>Dikarya</taxon>
        <taxon>Ascomycota</taxon>
        <taxon>Pezizomycotina</taxon>
        <taxon>Dothideomycetes</taxon>
        <taxon>Pleosporomycetidae</taxon>
        <taxon>Pleosporales</taxon>
        <taxon>Pleosporineae</taxon>
        <taxon>Phaeosphaeriaceae</taxon>
        <taxon>Ampelomyces</taxon>
    </lineage>
</organism>
<evidence type="ECO:0000256" key="1">
    <source>
        <dbReference type="SAM" id="MobiDB-lite"/>
    </source>
</evidence>
<gene>
    <name evidence="2" type="ORF">BDU57DRAFT_586833</name>
</gene>
<dbReference type="AlphaFoldDB" id="A0A6A5QV39"/>